<dbReference type="Proteomes" id="UP001164929">
    <property type="component" value="Chromosome 15"/>
</dbReference>
<comment type="caution">
    <text evidence="2">The sequence shown here is derived from an EMBL/GenBank/DDBJ whole genome shotgun (WGS) entry which is preliminary data.</text>
</comment>
<protein>
    <submittedName>
        <fullName evidence="2">Uncharacterized protein</fullName>
    </submittedName>
</protein>
<sequence length="54" mass="5688">MSAANFDVRVDDGSGICLMFVHALLSTVNTASLLSRASIWRLKDGNAALYGDGS</sequence>
<name>A0AAD6LNX6_9ROSI</name>
<keyword evidence="1" id="KW-0472">Membrane</keyword>
<evidence type="ECO:0000313" key="3">
    <source>
        <dbReference type="Proteomes" id="UP001164929"/>
    </source>
</evidence>
<evidence type="ECO:0000313" key="2">
    <source>
        <dbReference type="EMBL" id="KAJ6970648.1"/>
    </source>
</evidence>
<gene>
    <name evidence="2" type="ORF">NC653_035049</name>
</gene>
<dbReference type="AlphaFoldDB" id="A0AAD6LNX6"/>
<feature type="transmembrane region" description="Helical" evidence="1">
    <location>
        <begin position="13"/>
        <end position="34"/>
    </location>
</feature>
<reference evidence="2" key="1">
    <citation type="journal article" date="2023" name="Mol. Ecol. Resour.">
        <title>Chromosome-level genome assembly of a triploid poplar Populus alba 'Berolinensis'.</title>
        <authorList>
            <person name="Chen S."/>
            <person name="Yu Y."/>
            <person name="Wang X."/>
            <person name="Wang S."/>
            <person name="Zhang T."/>
            <person name="Zhou Y."/>
            <person name="He R."/>
            <person name="Meng N."/>
            <person name="Wang Y."/>
            <person name="Liu W."/>
            <person name="Liu Z."/>
            <person name="Liu J."/>
            <person name="Guo Q."/>
            <person name="Huang H."/>
            <person name="Sederoff R.R."/>
            <person name="Wang G."/>
            <person name="Qu G."/>
            <person name="Chen S."/>
        </authorList>
    </citation>
    <scope>NUCLEOTIDE SEQUENCE</scope>
    <source>
        <strain evidence="2">SC-2020</strain>
    </source>
</reference>
<proteinExistence type="predicted"/>
<keyword evidence="3" id="KW-1185">Reference proteome</keyword>
<evidence type="ECO:0000256" key="1">
    <source>
        <dbReference type="SAM" id="Phobius"/>
    </source>
</evidence>
<dbReference type="EMBL" id="JAQIZT010000015">
    <property type="protein sequence ID" value="KAJ6970648.1"/>
    <property type="molecule type" value="Genomic_DNA"/>
</dbReference>
<keyword evidence="1" id="KW-1133">Transmembrane helix</keyword>
<keyword evidence="1" id="KW-0812">Transmembrane</keyword>
<accession>A0AAD6LNX6</accession>
<organism evidence="2 3">
    <name type="scientific">Populus alba x Populus x berolinensis</name>
    <dbReference type="NCBI Taxonomy" id="444605"/>
    <lineage>
        <taxon>Eukaryota</taxon>
        <taxon>Viridiplantae</taxon>
        <taxon>Streptophyta</taxon>
        <taxon>Embryophyta</taxon>
        <taxon>Tracheophyta</taxon>
        <taxon>Spermatophyta</taxon>
        <taxon>Magnoliopsida</taxon>
        <taxon>eudicotyledons</taxon>
        <taxon>Gunneridae</taxon>
        <taxon>Pentapetalae</taxon>
        <taxon>rosids</taxon>
        <taxon>fabids</taxon>
        <taxon>Malpighiales</taxon>
        <taxon>Salicaceae</taxon>
        <taxon>Saliceae</taxon>
        <taxon>Populus</taxon>
    </lineage>
</organism>